<dbReference type="Gene3D" id="1.20.1110.10">
    <property type="entry name" value="Calcium-transporting ATPase, transmembrane domain"/>
    <property type="match status" value="1"/>
</dbReference>
<gene>
    <name evidence="14" type="ORF">CTheo_2106</name>
</gene>
<feature type="transmembrane region" description="Helical" evidence="11">
    <location>
        <begin position="1335"/>
        <end position="1354"/>
    </location>
</feature>
<feature type="transmembrane region" description="Helical" evidence="11">
    <location>
        <begin position="1366"/>
        <end position="1387"/>
    </location>
</feature>
<feature type="signal peptide" evidence="12">
    <location>
        <begin position="1"/>
        <end position="19"/>
    </location>
</feature>
<evidence type="ECO:0000256" key="9">
    <source>
        <dbReference type="ARBA" id="ARBA00023136"/>
    </source>
</evidence>
<dbReference type="CDD" id="cd00519">
    <property type="entry name" value="Lipase_3"/>
    <property type="match status" value="1"/>
</dbReference>
<dbReference type="PRINTS" id="PR00120">
    <property type="entry name" value="HATPASE"/>
</dbReference>
<dbReference type="InterPro" id="IPR002921">
    <property type="entry name" value="Fungal_lipase-type"/>
</dbReference>
<dbReference type="GO" id="GO:0046872">
    <property type="term" value="F:metal ion binding"/>
    <property type="evidence" value="ECO:0007669"/>
    <property type="project" value="UniProtKB-KW"/>
</dbReference>
<feature type="domain" description="Cation-transporting P-type ATPase N-terminal" evidence="13">
    <location>
        <begin position="398"/>
        <end position="472"/>
    </location>
</feature>
<feature type="compositionally biased region" description="Low complexity" evidence="10">
    <location>
        <begin position="331"/>
        <end position="345"/>
    </location>
</feature>
<dbReference type="Gene3D" id="2.70.150.10">
    <property type="entry name" value="Calcium-transporting ATPase, cytoplasmic transduction domain A"/>
    <property type="match status" value="1"/>
</dbReference>
<evidence type="ECO:0000313" key="14">
    <source>
        <dbReference type="EMBL" id="KAB5594475.1"/>
    </source>
</evidence>
<dbReference type="InterPro" id="IPR044492">
    <property type="entry name" value="P_typ_ATPase_HD_dom"/>
</dbReference>
<dbReference type="SFLD" id="SFLDS00003">
    <property type="entry name" value="Haloacid_Dehalogenase"/>
    <property type="match status" value="1"/>
</dbReference>
<feature type="chain" id="PRO_5024418547" evidence="12">
    <location>
        <begin position="20"/>
        <end position="2052"/>
    </location>
</feature>
<evidence type="ECO:0000313" key="15">
    <source>
        <dbReference type="Proteomes" id="UP000383932"/>
    </source>
</evidence>
<dbReference type="Pfam" id="PF13246">
    <property type="entry name" value="Cation_ATPase"/>
    <property type="match status" value="1"/>
</dbReference>
<evidence type="ECO:0000256" key="10">
    <source>
        <dbReference type="SAM" id="MobiDB-lite"/>
    </source>
</evidence>
<dbReference type="SUPFAM" id="SSF81653">
    <property type="entry name" value="Calcium ATPase, transduction domain A"/>
    <property type="match status" value="1"/>
</dbReference>
<sequence>MRFASVALLALVVPFGVRAAPAPVSPPPGSVVEDAVQLKAKAVAAVGAAEIEGYVPYGWFSAIAYCPPETRTEWQCKSCQSESVKDFQVYQSGGDGGLVQYWYVGWWPSQQAVVVGRQGTDADKFESVLTDAAFLPVLLSGDQFPGRPLLATAHVGFLASHKRSAAPILNAVRAVMGARNATQVITVGHSLGGALAILDGLYLQLQLGPSATVRVRTLGAPRVGNDVFADFVNAKIPDVVRITNKRDIVPVLPPLLLGFKHSTGEKHINVDGVWNSCAGQDNLSPNCSAGEVLTKGVVLGDHAGPYAGGVVIGSTGRRGRVLCVPPRMNKSSSDVSPSSTGPGSVRNALASVLPAGDLDEPPIPRPAPSAISAIGAEDRLKPGPISTCTTLDVDQDPVWHVLAPLAVARHLATDADIGLDSRSVAQRLAHYGKNQLKEPQGVSVFKVFLAQVANALTLVLVGAMALSFGVEDWVEGGVITAVILLNITVGFWQEYKAEKTMHSLKSLSSPTANVIRNGGGAESVPSTNLVPGDVVVVRTGDVVPADLVLVQAQNVEIDEALLTGESLPVAKKVEALADPLLPLGDRTNMAFSSTTVAKGRARGIVVATGMRTQIGRIAEALGDQKAKPDTSKGLLARASHKMMTWLGLKKGTPLQIKLNKFAYILLFLAALCVIVVFAAARFEINDQVVLYAIALGIGVIPESLIAVLTVTMSIGAKRMAERNVVVRRLDALEALGGVTDICSDKTGTLTMGRMVVKRLWLATGSTYGVESTGAALEPVGRVIAESSDSDEKMDTISPALTTFTHAASLCNNASIHQAANGVWKGEGDATEIALQVYAQKLDLGRNTLVTRTFGLDDKDDISTSSTDSIPTAVSKVIGGSHVDTAKEGSYTHLAEHAFDSSIKRMTSVYMQHDGSGGGERVAFMKGAVERVLSACVAISDSPNGSASSLTDDARARVLAQMETLAAQGLRVLGFAIRRDIGDDVDLEKREMVENGFVFLGLAGIYDPPRPETKGAVQVCKEAGIVVHMLTGDHPATARAIALEVDILTKDTPASAVMTATQFDALSEDEIDKLPDLPLVIARCSPETKVRMIAAGKRRGRFFAMTGDGVNDAPSLKQAPVGIGMGLAGTDVAKDASDLVLTDDNFDSIRWAIAEGRIIFDNIQRFLIALLVANVGEVILLMIGLAFIDRNGESVFPLSPLQILWVNMVTASLPAVGLGVEAPAANIMRRPPASLKAGIFSRNVIVDMLWYGFVMGVTCLLSFVAMVYGAGHGDLGEHCNKTYVGCEVIFRARSVVFVVLTLQNLLIAWELKSLDRSLFNLYPNSNVFKDLWNNPMLFWSVIFGMATIPICLYVPRFNTVVFRHAPIGWEWGIVVGMTLVFIGAVELWKMLVRRRGWGARWLSAPPAAQGNTIVAVSNSEEADEKAANACFGLSAFDRIENNRIWIVIVFCVGVMMRGLAGLVAPGGNNRLRIPIVRKANLSGCISPVVLILTRDVDAIMDAIEALDTESPVSDITLDRNPNSCHTVQNLYSQGNIASAPPPEFMEDRNKGMLVPPSYEPKIQRAKASIAAARNIFNCVSINALPVETLAHIFQLVASSRICNDSTRRNSSRYHKFIYLTQVCSHWRQIAIDTHSLWSHVDFSSQTTIAAAGDNKYFTRAKAFVDRAGDSLLDIHIIERLDNDYSAADLTQFLAPIATRIRSLDIALCRAWGINSNLDTFEFERLVLFSCFSNCVPGTLGQVKLVIRGETRNHRPQPIRFVRYPNWEVAAIFPSDLPKCTMEDLWLHVTVLRLGRLFPNWASKAYHGLVELRLPATRTLLDSCSISVSGIRAILIASPKLRVLQFGSVIRCTDPLVADTPPIRLDDLEVVIARPLGRRALGSLLRLLAPGSKPLRVSIEFSRTYMEAEDHLADIRIKEFLARSNVTQLQGGYLTGYPQVANLLNSVPHIQVLVLQSFIGVMEQFSELDTEVSLACLHIHRSSEIRWDALGQFIKTYRVQTLVLWRCTITLDGEHSARNQEDCERELSTLCPVVKLVPSDEPDPFDPWDLDSEM</sequence>
<dbReference type="NCBIfam" id="TIGR01494">
    <property type="entry name" value="ATPase_P-type"/>
    <property type="match status" value="3"/>
</dbReference>
<dbReference type="Proteomes" id="UP000383932">
    <property type="component" value="Unassembled WGS sequence"/>
</dbReference>
<dbReference type="GO" id="GO:0005524">
    <property type="term" value="F:ATP binding"/>
    <property type="evidence" value="ECO:0007669"/>
    <property type="project" value="UniProtKB-KW"/>
</dbReference>
<dbReference type="SUPFAM" id="SSF56784">
    <property type="entry name" value="HAD-like"/>
    <property type="match status" value="1"/>
</dbReference>
<dbReference type="GO" id="GO:0016887">
    <property type="term" value="F:ATP hydrolysis activity"/>
    <property type="evidence" value="ECO:0007669"/>
    <property type="project" value="InterPro"/>
</dbReference>
<dbReference type="PANTHER" id="PTHR42861">
    <property type="entry name" value="CALCIUM-TRANSPORTING ATPASE"/>
    <property type="match status" value="1"/>
</dbReference>
<reference evidence="14 15" key="1">
    <citation type="journal article" date="2019" name="Fungal Biol. Biotechnol.">
        <title>Draft genome sequence of fastidious pathogen Ceratobasidium theobromae, which causes vascular-streak dieback in Theobroma cacao.</title>
        <authorList>
            <person name="Ali S.S."/>
            <person name="Asman A."/>
            <person name="Shao J."/>
            <person name="Firmansyah A.P."/>
            <person name="Susilo A.W."/>
            <person name="Rosmana A."/>
            <person name="McMahon P."/>
            <person name="Junaid M."/>
            <person name="Guest D."/>
            <person name="Kheng T.Y."/>
            <person name="Meinhardt L.W."/>
            <person name="Bailey B.A."/>
        </authorList>
    </citation>
    <scope>NUCLEOTIDE SEQUENCE [LARGE SCALE GENOMIC DNA]</scope>
    <source>
        <strain evidence="14 15">CT2</strain>
    </source>
</reference>
<dbReference type="SMART" id="SM00831">
    <property type="entry name" value="Cation_ATPase_N"/>
    <property type="match status" value="1"/>
</dbReference>
<evidence type="ECO:0000256" key="8">
    <source>
        <dbReference type="ARBA" id="ARBA00022989"/>
    </source>
</evidence>
<dbReference type="InterPro" id="IPR006068">
    <property type="entry name" value="ATPase_P-typ_cation-transptr_C"/>
</dbReference>
<dbReference type="Gene3D" id="3.40.50.1000">
    <property type="entry name" value="HAD superfamily/HAD-like"/>
    <property type="match status" value="1"/>
</dbReference>
<dbReference type="EMBL" id="SSOP01000020">
    <property type="protein sequence ID" value="KAB5594475.1"/>
    <property type="molecule type" value="Genomic_DNA"/>
</dbReference>
<dbReference type="Pfam" id="PF01764">
    <property type="entry name" value="Lipase_3"/>
    <property type="match status" value="1"/>
</dbReference>
<dbReference type="Pfam" id="PF00122">
    <property type="entry name" value="E1-E2_ATPase"/>
    <property type="match status" value="1"/>
</dbReference>
<dbReference type="Pfam" id="PF00690">
    <property type="entry name" value="Cation_ATPase_N"/>
    <property type="match status" value="1"/>
</dbReference>
<feature type="transmembrane region" description="Helical" evidence="11">
    <location>
        <begin position="1287"/>
        <end position="1308"/>
    </location>
</feature>
<dbReference type="InterPro" id="IPR036412">
    <property type="entry name" value="HAD-like_sf"/>
</dbReference>
<feature type="transmembrane region" description="Helical" evidence="11">
    <location>
        <begin position="1202"/>
        <end position="1226"/>
    </location>
</feature>
<dbReference type="GO" id="GO:0098662">
    <property type="term" value="P:inorganic cation transmembrane transport"/>
    <property type="evidence" value="ECO:0007669"/>
    <property type="project" value="UniProtKB-ARBA"/>
</dbReference>
<dbReference type="InterPro" id="IPR018303">
    <property type="entry name" value="ATPase_P-typ_P_site"/>
</dbReference>
<dbReference type="InterPro" id="IPR029058">
    <property type="entry name" value="AB_hydrolase_fold"/>
</dbReference>
<dbReference type="FunFam" id="3.40.50.1000:FF:000193">
    <property type="entry name" value="Plasma membrane calcium-transporting ATPase 2"/>
    <property type="match status" value="1"/>
</dbReference>
<keyword evidence="12" id="KW-0732">Signal</keyword>
<dbReference type="InterPro" id="IPR023299">
    <property type="entry name" value="ATPase_P-typ_cyto_dom_N"/>
</dbReference>
<keyword evidence="4" id="KW-0479">Metal-binding</keyword>
<dbReference type="Gene3D" id="3.40.1110.10">
    <property type="entry name" value="Calcium-transporting ATPase, cytoplasmic domain N"/>
    <property type="match status" value="1"/>
</dbReference>
<dbReference type="Gene3D" id="1.20.1280.50">
    <property type="match status" value="1"/>
</dbReference>
<evidence type="ECO:0000256" key="11">
    <source>
        <dbReference type="SAM" id="Phobius"/>
    </source>
</evidence>
<comment type="caution">
    <text evidence="14">The sequence shown here is derived from an EMBL/GenBank/DDBJ whole genome shotgun (WGS) entry which is preliminary data.</text>
</comment>
<dbReference type="Gene3D" id="3.40.50.1820">
    <property type="entry name" value="alpha/beta hydrolase"/>
    <property type="match status" value="1"/>
</dbReference>
<keyword evidence="15" id="KW-1185">Reference proteome</keyword>
<proteinExistence type="predicted"/>
<keyword evidence="9 11" id="KW-0472">Membrane</keyword>
<feature type="transmembrane region" description="Helical" evidence="11">
    <location>
        <begin position="661"/>
        <end position="682"/>
    </location>
</feature>
<dbReference type="Pfam" id="PF12937">
    <property type="entry name" value="F-box-like"/>
    <property type="match status" value="1"/>
</dbReference>
<dbReference type="GO" id="GO:0046873">
    <property type="term" value="F:metal ion transmembrane transporter activity"/>
    <property type="evidence" value="ECO:0007669"/>
    <property type="project" value="UniProtKB-ARBA"/>
</dbReference>
<evidence type="ECO:0000259" key="13">
    <source>
        <dbReference type="SMART" id="SM00831"/>
    </source>
</evidence>
<dbReference type="SUPFAM" id="SSF53474">
    <property type="entry name" value="alpha/beta-Hydrolases"/>
    <property type="match status" value="1"/>
</dbReference>
<feature type="transmembrane region" description="Helical" evidence="11">
    <location>
        <begin position="1247"/>
        <end position="1267"/>
    </location>
</feature>
<dbReference type="InterPro" id="IPR004014">
    <property type="entry name" value="ATPase_P-typ_cation-transptr_N"/>
</dbReference>
<protein>
    <submittedName>
        <fullName evidence="14">Potassium/sodium efflux P-type ATPase</fullName>
    </submittedName>
</protein>
<dbReference type="InterPro" id="IPR023298">
    <property type="entry name" value="ATPase_P-typ_TM_dom_sf"/>
</dbReference>
<dbReference type="PROSITE" id="PS00154">
    <property type="entry name" value="ATPASE_E1_E2"/>
    <property type="match status" value="1"/>
</dbReference>
<keyword evidence="5" id="KW-0547">Nucleotide-binding</keyword>
<dbReference type="GO" id="GO:0006629">
    <property type="term" value="P:lipid metabolic process"/>
    <property type="evidence" value="ECO:0007669"/>
    <property type="project" value="InterPro"/>
</dbReference>
<evidence type="ECO:0000256" key="6">
    <source>
        <dbReference type="ARBA" id="ARBA00022840"/>
    </source>
</evidence>
<dbReference type="SFLD" id="SFLDF00027">
    <property type="entry name" value="p-type_atpase"/>
    <property type="match status" value="1"/>
</dbReference>
<dbReference type="SUPFAM" id="SSF81660">
    <property type="entry name" value="Metal cation-transporting ATPase, ATP-binding domain N"/>
    <property type="match status" value="1"/>
</dbReference>
<dbReference type="SFLD" id="SFLDG00002">
    <property type="entry name" value="C1.7:_P-type_atpase_like"/>
    <property type="match status" value="1"/>
</dbReference>
<comment type="subcellular location">
    <subcellularLocation>
        <location evidence="1">Cell membrane</location>
        <topology evidence="1">Multi-pass membrane protein</topology>
    </subcellularLocation>
</comment>
<keyword evidence="6" id="KW-0067">ATP-binding</keyword>
<dbReference type="InterPro" id="IPR008250">
    <property type="entry name" value="ATPase_P-typ_transduc_dom_A_sf"/>
</dbReference>
<dbReference type="GO" id="GO:0015662">
    <property type="term" value="F:P-type ion transporter activity"/>
    <property type="evidence" value="ECO:0007669"/>
    <property type="project" value="UniProtKB-ARBA"/>
</dbReference>
<evidence type="ECO:0000256" key="2">
    <source>
        <dbReference type="ARBA" id="ARBA00022475"/>
    </source>
</evidence>
<dbReference type="GO" id="GO:0005886">
    <property type="term" value="C:plasma membrane"/>
    <property type="evidence" value="ECO:0007669"/>
    <property type="project" value="UniProtKB-SubCell"/>
</dbReference>
<keyword evidence="2" id="KW-1003">Cell membrane</keyword>
<evidence type="ECO:0000256" key="4">
    <source>
        <dbReference type="ARBA" id="ARBA00022723"/>
    </source>
</evidence>
<name>A0A5N5QRV8_9AGAM</name>
<keyword evidence="7" id="KW-1278">Translocase</keyword>
<feature type="region of interest" description="Disordered" evidence="10">
    <location>
        <begin position="326"/>
        <end position="347"/>
    </location>
</feature>
<dbReference type="GO" id="GO:0019829">
    <property type="term" value="F:ATPase-coupled monoatomic cation transmembrane transporter activity"/>
    <property type="evidence" value="ECO:0007669"/>
    <property type="project" value="UniProtKB-ARBA"/>
</dbReference>
<dbReference type="SUPFAM" id="SSF81665">
    <property type="entry name" value="Calcium ATPase, transmembrane domain M"/>
    <property type="match status" value="1"/>
</dbReference>
<dbReference type="OrthoDB" id="3352408at2759"/>
<feature type="transmembrane region" description="Helical" evidence="11">
    <location>
        <begin position="473"/>
        <end position="492"/>
    </location>
</feature>
<feature type="transmembrane region" description="Helical" evidence="11">
    <location>
        <begin position="1443"/>
        <end position="1463"/>
    </location>
</feature>
<dbReference type="PRINTS" id="PR00119">
    <property type="entry name" value="CATATPASE"/>
</dbReference>
<dbReference type="FunFam" id="1.20.1110.10:FF:000020">
    <property type="entry name" value="Sodium ion P-type ATPase"/>
    <property type="match status" value="1"/>
</dbReference>
<keyword evidence="3 11" id="KW-0812">Transmembrane</keyword>
<evidence type="ECO:0000256" key="5">
    <source>
        <dbReference type="ARBA" id="ARBA00022741"/>
    </source>
</evidence>
<organism evidence="14 15">
    <name type="scientific">Ceratobasidium theobromae</name>
    <dbReference type="NCBI Taxonomy" id="1582974"/>
    <lineage>
        <taxon>Eukaryota</taxon>
        <taxon>Fungi</taxon>
        <taxon>Dikarya</taxon>
        <taxon>Basidiomycota</taxon>
        <taxon>Agaricomycotina</taxon>
        <taxon>Agaricomycetes</taxon>
        <taxon>Cantharellales</taxon>
        <taxon>Ceratobasidiaceae</taxon>
        <taxon>Ceratobasidium</taxon>
    </lineage>
</organism>
<dbReference type="InterPro" id="IPR023214">
    <property type="entry name" value="HAD_sf"/>
</dbReference>
<keyword evidence="8 11" id="KW-1133">Transmembrane helix</keyword>
<dbReference type="InterPro" id="IPR001810">
    <property type="entry name" value="F-box_dom"/>
</dbReference>
<dbReference type="InterPro" id="IPR059000">
    <property type="entry name" value="ATPase_P-type_domA"/>
</dbReference>
<evidence type="ECO:0000256" key="7">
    <source>
        <dbReference type="ARBA" id="ARBA00022967"/>
    </source>
</evidence>
<accession>A0A5N5QRV8</accession>
<evidence type="ECO:0000256" key="1">
    <source>
        <dbReference type="ARBA" id="ARBA00004651"/>
    </source>
</evidence>
<dbReference type="Pfam" id="PF00689">
    <property type="entry name" value="Cation_ATPase_C"/>
    <property type="match status" value="1"/>
</dbReference>
<feature type="transmembrane region" description="Helical" evidence="11">
    <location>
        <begin position="1165"/>
        <end position="1187"/>
    </location>
</feature>
<dbReference type="FunFam" id="2.70.150.10:FF:000016">
    <property type="entry name" value="Calcium-transporting P-type ATPase putative"/>
    <property type="match status" value="1"/>
</dbReference>
<evidence type="ECO:0000256" key="3">
    <source>
        <dbReference type="ARBA" id="ARBA00022692"/>
    </source>
</evidence>
<feature type="transmembrane region" description="Helical" evidence="11">
    <location>
        <begin position="688"/>
        <end position="712"/>
    </location>
</feature>
<evidence type="ECO:0000256" key="12">
    <source>
        <dbReference type="SAM" id="SignalP"/>
    </source>
</evidence>
<dbReference type="InterPro" id="IPR001757">
    <property type="entry name" value="P_typ_ATPase"/>
</dbReference>